<dbReference type="InterPro" id="IPR013783">
    <property type="entry name" value="Ig-like_fold"/>
</dbReference>
<dbReference type="CDD" id="cd00146">
    <property type="entry name" value="PKD"/>
    <property type="match status" value="1"/>
</dbReference>
<sequence>MKTLPIIFKKSILLMLFAFLGNTSNAQAPCSDFNATTNSGGNWAPSPAPNGNVSVNFGSANTLDGSQYLILGDQSGGSWYQNSTDFRDLGKRFLGQCLFFDFYLKNDSGFGQPYHPFITISNGTHNATFTANITVTPGSGWVRIKAPIQLSSGGVLPSNSDGSWVLNTSTNPADFDNMMMTSTTLAITPDITNTQQEIVYFDNICVKPCSDCTADFTLDTSFSTLNNSATANLTLINPILYSTPGNPGPTYSIDWGDGSSSSFIYPTTLHTYSTPGTYTVCVTENQGKFSKCKRCFTFCYTPSKNISNTVKVKSPMPEVEAIIKAELQADNEQKEFLIVPNPAISHIEIPTTLNEKQTVSVRLIDSSGKVVLEKSENLGKGRQNIKLNIERMNQGVYIVELKSNGKTSSQKLIISK</sequence>
<dbReference type="Gene3D" id="2.60.40.10">
    <property type="entry name" value="Immunoglobulins"/>
    <property type="match status" value="1"/>
</dbReference>
<keyword evidence="1 2" id="KW-0732">Signal</keyword>
<feature type="domain" description="PKD" evidence="3">
    <location>
        <begin position="245"/>
        <end position="283"/>
    </location>
</feature>
<protein>
    <recommendedName>
        <fullName evidence="3">PKD domain-containing protein</fullName>
    </recommendedName>
</protein>
<dbReference type="Pfam" id="PF18962">
    <property type="entry name" value="Por_Secre_tail"/>
    <property type="match status" value="1"/>
</dbReference>
<dbReference type="InterPro" id="IPR000601">
    <property type="entry name" value="PKD_dom"/>
</dbReference>
<dbReference type="OrthoDB" id="1431785at2"/>
<dbReference type="PATRIC" id="fig|558151.6.peg.2443"/>
<name>A0A0J7IEG9_9FLAO</name>
<dbReference type="EMBL" id="LFND01000003">
    <property type="protein sequence ID" value="KMQ64848.1"/>
    <property type="molecule type" value="Genomic_DNA"/>
</dbReference>
<feature type="signal peptide" evidence="2">
    <location>
        <begin position="1"/>
        <end position="28"/>
    </location>
</feature>
<evidence type="ECO:0000256" key="2">
    <source>
        <dbReference type="SAM" id="SignalP"/>
    </source>
</evidence>
<dbReference type="PROSITE" id="PS50093">
    <property type="entry name" value="PKD"/>
    <property type="match status" value="1"/>
</dbReference>
<dbReference type="RefSeq" id="WP_048506785.1">
    <property type="nucleotide sequence ID" value="NZ_LFND01000003.1"/>
</dbReference>
<organism evidence="4 5">
    <name type="scientific">Chryseobacterium angstadtii</name>
    <dbReference type="NCBI Taxonomy" id="558151"/>
    <lineage>
        <taxon>Bacteria</taxon>
        <taxon>Pseudomonadati</taxon>
        <taxon>Bacteroidota</taxon>
        <taxon>Flavobacteriia</taxon>
        <taxon>Flavobacteriales</taxon>
        <taxon>Weeksellaceae</taxon>
        <taxon>Chryseobacterium group</taxon>
        <taxon>Chryseobacterium</taxon>
    </lineage>
</organism>
<evidence type="ECO:0000256" key="1">
    <source>
        <dbReference type="ARBA" id="ARBA00022729"/>
    </source>
</evidence>
<evidence type="ECO:0000313" key="5">
    <source>
        <dbReference type="Proteomes" id="UP000036261"/>
    </source>
</evidence>
<comment type="caution">
    <text evidence="4">The sequence shown here is derived from an EMBL/GenBank/DDBJ whole genome shotgun (WGS) entry which is preliminary data.</text>
</comment>
<dbReference type="AlphaFoldDB" id="A0A0J7IEG9"/>
<evidence type="ECO:0000259" key="3">
    <source>
        <dbReference type="PROSITE" id="PS50093"/>
    </source>
</evidence>
<dbReference type="STRING" id="558151.ACM46_11550"/>
<proteinExistence type="predicted"/>
<dbReference type="SUPFAM" id="SSF49299">
    <property type="entry name" value="PKD domain"/>
    <property type="match status" value="1"/>
</dbReference>
<feature type="chain" id="PRO_5005288401" description="PKD domain-containing protein" evidence="2">
    <location>
        <begin position="29"/>
        <end position="416"/>
    </location>
</feature>
<dbReference type="InterPro" id="IPR026444">
    <property type="entry name" value="Secre_tail"/>
</dbReference>
<dbReference type="Proteomes" id="UP000036261">
    <property type="component" value="Unassembled WGS sequence"/>
</dbReference>
<dbReference type="NCBIfam" id="TIGR04183">
    <property type="entry name" value="Por_Secre_tail"/>
    <property type="match status" value="1"/>
</dbReference>
<keyword evidence="5" id="KW-1185">Reference proteome</keyword>
<evidence type="ECO:0000313" key="4">
    <source>
        <dbReference type="EMBL" id="KMQ64848.1"/>
    </source>
</evidence>
<reference evidence="4 5" key="1">
    <citation type="journal article" date="2013" name="Int. J. Syst. Evol. Microbiol.">
        <title>Chryseobacterium angstadtii sp. nov., isolated from a newt tank.</title>
        <authorList>
            <person name="Kirk K.E."/>
            <person name="Hoffman J.A."/>
            <person name="Smith K.A."/>
            <person name="Strahan B.L."/>
            <person name="Failor K.C."/>
            <person name="Krebs J.E."/>
            <person name="Gale A.N."/>
            <person name="Do T.D."/>
            <person name="Sontag T.C."/>
            <person name="Batties A.M."/>
            <person name="Mistiszyn K."/>
            <person name="Newman J.D."/>
        </authorList>
    </citation>
    <scope>NUCLEOTIDE SEQUENCE [LARGE SCALE GENOMIC DNA]</scope>
    <source>
        <strain evidence="4 5">KM</strain>
    </source>
</reference>
<dbReference type="InterPro" id="IPR035986">
    <property type="entry name" value="PKD_dom_sf"/>
</dbReference>
<gene>
    <name evidence="4" type="ORF">ACM46_11550</name>
</gene>
<accession>A0A0J7IEG9</accession>